<dbReference type="EMBL" id="JAXAVW010000001">
    <property type="protein sequence ID" value="MDX8028662.1"/>
    <property type="molecule type" value="Genomic_DNA"/>
</dbReference>
<accession>A0ABU4SS67</accession>
<proteinExistence type="predicted"/>
<reference evidence="2 3" key="1">
    <citation type="submission" date="2023-11" db="EMBL/GenBank/DDBJ databases">
        <title>Lentzea sokolovensis, sp. nov., Lentzea kristufkii, sp. nov., and Lentzea miocenensis, sp. nov., rare actinobacteria from Sokolov Coal Basin, Miocene lacustrine sediment, Czech Republic.</title>
        <authorList>
            <person name="Lara A."/>
            <person name="Kotroba L."/>
            <person name="Nouioui I."/>
            <person name="Neumann-Schaal M."/>
            <person name="Mast Y."/>
            <person name="Chronakova A."/>
        </authorList>
    </citation>
    <scope>NUCLEOTIDE SEQUENCE [LARGE SCALE GENOMIC DNA]</scope>
    <source>
        <strain evidence="2 3">BCCO 10_0856</strain>
    </source>
</reference>
<dbReference type="Gene3D" id="1.10.600.10">
    <property type="entry name" value="Farnesyl Diphosphate Synthase"/>
    <property type="match status" value="1"/>
</dbReference>
<feature type="region of interest" description="Disordered" evidence="1">
    <location>
        <begin position="307"/>
        <end position="347"/>
    </location>
</feature>
<dbReference type="Pfam" id="PF19086">
    <property type="entry name" value="Terpene_syn_C_2"/>
    <property type="match status" value="1"/>
</dbReference>
<evidence type="ECO:0000313" key="3">
    <source>
        <dbReference type="Proteomes" id="UP001285521"/>
    </source>
</evidence>
<dbReference type="RefSeq" id="WP_319963667.1">
    <property type="nucleotide sequence ID" value="NZ_JAXAVW010000001.1"/>
</dbReference>
<protein>
    <recommendedName>
        <fullName evidence="4">Terpene synthase family, metal binding domain</fullName>
    </recommendedName>
</protein>
<dbReference type="Proteomes" id="UP001285521">
    <property type="component" value="Unassembled WGS sequence"/>
</dbReference>
<name>A0ABU4SS67_9PSEU</name>
<evidence type="ECO:0000313" key="2">
    <source>
        <dbReference type="EMBL" id="MDX8028662.1"/>
    </source>
</evidence>
<keyword evidence="3" id="KW-1185">Reference proteome</keyword>
<dbReference type="SUPFAM" id="SSF48576">
    <property type="entry name" value="Terpenoid synthases"/>
    <property type="match status" value="1"/>
</dbReference>
<evidence type="ECO:0000256" key="1">
    <source>
        <dbReference type="SAM" id="MobiDB-lite"/>
    </source>
</evidence>
<dbReference type="InterPro" id="IPR008949">
    <property type="entry name" value="Isoprenoid_synthase_dom_sf"/>
</dbReference>
<comment type="caution">
    <text evidence="2">The sequence shown here is derived from an EMBL/GenBank/DDBJ whole genome shotgun (WGS) entry which is preliminary data.</text>
</comment>
<reference evidence="2 3" key="2">
    <citation type="submission" date="2023-11" db="EMBL/GenBank/DDBJ databases">
        <authorList>
            <person name="Lara A.C."/>
            <person name="Chronakova A."/>
        </authorList>
    </citation>
    <scope>NUCLEOTIDE SEQUENCE [LARGE SCALE GENOMIC DNA]</scope>
    <source>
        <strain evidence="2 3">BCCO 10_0856</strain>
    </source>
</reference>
<organism evidence="2 3">
    <name type="scientific">Lentzea miocenica</name>
    <dbReference type="NCBI Taxonomy" id="3095431"/>
    <lineage>
        <taxon>Bacteria</taxon>
        <taxon>Bacillati</taxon>
        <taxon>Actinomycetota</taxon>
        <taxon>Actinomycetes</taxon>
        <taxon>Pseudonocardiales</taxon>
        <taxon>Pseudonocardiaceae</taxon>
        <taxon>Lentzea</taxon>
    </lineage>
</organism>
<gene>
    <name evidence="2" type="ORF">SK803_00500</name>
</gene>
<evidence type="ECO:0008006" key="4">
    <source>
        <dbReference type="Google" id="ProtNLM"/>
    </source>
</evidence>
<sequence length="353" mass="38287">MPFAARLSPHVDRVRQHTKTWVRDMGMLGGAPWSEAFYDAADYGGFGPLTHPTASLDDLKHINDWHTWGFYLHDAFREGFLRTRNVPGGRTFIARLKDVLGSGSAVSLNPAEQGLADLVSRSTLDDDDCAGVTDLLDGLLWELHNTAQGRVPDPIDLVEMRRKTNAGELSAALAMKSVGADLPAELLRNSTMRALVDSFGDVPGLRQEILGFDTVYGSGASTTSAVLAVRQFFECEPQQAVSVVGDLVAARLRQIGSIIAELPSIADEYALDAEAKAGLHRYVEALKSWLAGELLWSQRSGRFSFSPSPTRKSFHSPAGLGTQSHQIHPKAGVSGRADEKHVGTTTNTVLVRQ</sequence>